<protein>
    <submittedName>
        <fullName evidence="1">Uncharacterized protein</fullName>
    </submittedName>
</protein>
<evidence type="ECO:0000313" key="2">
    <source>
        <dbReference type="Proteomes" id="UP000309997"/>
    </source>
</evidence>
<dbReference type="Proteomes" id="UP000309997">
    <property type="component" value="Unassembled WGS sequence"/>
</dbReference>
<organism evidence="1 2">
    <name type="scientific">Populus alba</name>
    <name type="common">White poplar</name>
    <dbReference type="NCBI Taxonomy" id="43335"/>
    <lineage>
        <taxon>Eukaryota</taxon>
        <taxon>Viridiplantae</taxon>
        <taxon>Streptophyta</taxon>
        <taxon>Embryophyta</taxon>
        <taxon>Tracheophyta</taxon>
        <taxon>Spermatophyta</taxon>
        <taxon>Magnoliopsida</taxon>
        <taxon>eudicotyledons</taxon>
        <taxon>Gunneridae</taxon>
        <taxon>Pentapetalae</taxon>
        <taxon>rosids</taxon>
        <taxon>fabids</taxon>
        <taxon>Malpighiales</taxon>
        <taxon>Salicaceae</taxon>
        <taxon>Saliceae</taxon>
        <taxon>Populus</taxon>
    </lineage>
</organism>
<gene>
    <name evidence="1" type="ORF">D5086_023028</name>
</gene>
<comment type="caution">
    <text evidence="1">The sequence shown here is derived from an EMBL/GenBank/DDBJ whole genome shotgun (WGS) entry which is preliminary data.</text>
</comment>
<proteinExistence type="predicted"/>
<dbReference type="EMBL" id="RCHU02000012">
    <property type="protein sequence ID" value="KAL3574927.1"/>
    <property type="molecule type" value="Genomic_DNA"/>
</dbReference>
<sequence length="215" mass="23659">MVKFEIMDEDNSLNIRNWGYYEPTSVKGNQGLQLLSPTMPEKPSMGERSNAIMTNVNGASTHHVQVFQPPDSDNDEMLDQVEESGFVEKENGPNKKRQRANAPKSPKAKKGTRAPRVPKPEGSPSVQRVRSAKKTAEIMINGINMDMSVIPIPVCSCTANPQQCYRWGCALVWNDGFGCRSDIALDTKVRYNTSEATVSCSDAVEGGVSIVSDYE</sequence>
<accession>A0ACC4BA51</accession>
<keyword evidence="2" id="KW-1185">Reference proteome</keyword>
<name>A0ACC4BA51_POPAL</name>
<evidence type="ECO:0000313" key="1">
    <source>
        <dbReference type="EMBL" id="KAL3574927.1"/>
    </source>
</evidence>
<reference evidence="1 2" key="1">
    <citation type="journal article" date="2024" name="Plant Biotechnol. J.">
        <title>Genome and CRISPR/Cas9 system of a widespread forest tree (Populus alba) in the world.</title>
        <authorList>
            <person name="Liu Y.J."/>
            <person name="Jiang P.F."/>
            <person name="Han X.M."/>
            <person name="Li X.Y."/>
            <person name="Wang H.M."/>
            <person name="Wang Y.J."/>
            <person name="Wang X.X."/>
            <person name="Zeng Q.Y."/>
        </authorList>
    </citation>
    <scope>NUCLEOTIDE SEQUENCE [LARGE SCALE GENOMIC DNA]</scope>
    <source>
        <strain evidence="2">cv. PAL-ZL1</strain>
    </source>
</reference>